<dbReference type="HOGENOM" id="CLU_2045177_0_0_12"/>
<dbReference type="Proteomes" id="UP000019330">
    <property type="component" value="Plasmid unnamed"/>
</dbReference>
<dbReference type="OrthoDB" id="351350at2"/>
<accession>W5SWI6</accession>
<evidence type="ECO:0000313" key="1">
    <source>
        <dbReference type="EMBL" id="AHH11053.1"/>
    </source>
</evidence>
<geneLocation type="plasmid" evidence="1 2">
    <name>unnamed</name>
</geneLocation>
<evidence type="ECO:0000313" key="2">
    <source>
        <dbReference type="Proteomes" id="UP000019330"/>
    </source>
</evidence>
<reference evidence="1" key="1">
    <citation type="submission" date="2013-04" db="EMBL/GenBank/DDBJ databases">
        <title>Comparative Genomics of Relapsing Fever Spirochetes.</title>
        <authorList>
            <person name="Schwan T.G."/>
            <person name="Raffel S.J."/>
            <person name="Porcella S.F."/>
            <person name="Martens C.A."/>
            <person name="Bruno D.P."/>
            <person name="Ricklefs S.M."/>
            <person name="Barbian K.B."/>
        </authorList>
    </citation>
    <scope>NUCLEOTIDE SEQUENCE</scope>
    <source>
        <strain evidence="1">Co53</strain>
        <plasmid evidence="1">unnamed</plasmid>
    </source>
</reference>
<gene>
    <name evidence="1" type="ORF">BCO_0004400</name>
</gene>
<organism evidence="1">
    <name type="scientific">Borrelia coriaceae ATCC 43381</name>
    <dbReference type="NCBI Taxonomy" id="1408429"/>
    <lineage>
        <taxon>Bacteria</taxon>
        <taxon>Pseudomonadati</taxon>
        <taxon>Spirochaetota</taxon>
        <taxon>Spirochaetia</taxon>
        <taxon>Spirochaetales</taxon>
        <taxon>Borreliaceae</taxon>
        <taxon>Borrelia</taxon>
    </lineage>
</organism>
<sequence length="120" mass="13736">MVDYIQEVVTNPDIGKAEGYKTYKVEEFFKLLKILGNFKIKDIIKHCFKVDNFQKAFNGVIDSVNDGEKRERLRVKFYGNGDNYDLYLKGLFSGGVANSIYENSIYEKVMSGDYISCATT</sequence>
<dbReference type="AlphaFoldDB" id="W5SWI6"/>
<name>W5SWI6_9SPIR</name>
<keyword evidence="1" id="KW-0614">Plasmid</keyword>
<keyword evidence="2" id="KW-1185">Reference proteome</keyword>
<dbReference type="NCBIfam" id="NF047534">
    <property type="entry name" value="lipo_BTA121_dup"/>
    <property type="match status" value="1"/>
</dbReference>
<protein>
    <submittedName>
        <fullName evidence="1">Uncharacterized protein</fullName>
    </submittedName>
</protein>
<proteinExistence type="predicted"/>
<dbReference type="EMBL" id="CP005746">
    <property type="protein sequence ID" value="AHH11053.1"/>
    <property type="molecule type" value="Genomic_DNA"/>
</dbReference>